<keyword evidence="4" id="KW-0249">Electron transport</keyword>
<dbReference type="InterPro" id="IPR009056">
    <property type="entry name" value="Cyt_c-like_dom"/>
</dbReference>
<dbReference type="PIRSF" id="PIRSF000025">
    <property type="entry name" value="Cytc_Bsub_c550"/>
    <property type="match status" value="1"/>
</dbReference>
<evidence type="ECO:0000313" key="11">
    <source>
        <dbReference type="EMBL" id="SDD02194.1"/>
    </source>
</evidence>
<keyword evidence="2 6" id="KW-0349">Heme</keyword>
<evidence type="ECO:0000256" key="8">
    <source>
        <dbReference type="SAM" id="MobiDB-lite"/>
    </source>
</evidence>
<dbReference type="InterPro" id="IPR012218">
    <property type="entry name" value="Cyt_c_BACSU-c550-type"/>
</dbReference>
<evidence type="ECO:0000256" key="9">
    <source>
        <dbReference type="SAM" id="SignalP"/>
    </source>
</evidence>
<dbReference type="InterPro" id="IPR036909">
    <property type="entry name" value="Cyt_c-like_dom_sf"/>
</dbReference>
<dbReference type="Pfam" id="PF13442">
    <property type="entry name" value="Cytochrome_CBB3"/>
    <property type="match status" value="1"/>
</dbReference>
<feature type="binding site" description="covalent" evidence="6">
    <location>
        <position position="53"/>
    </location>
    <ligand>
        <name>heme c</name>
        <dbReference type="ChEBI" id="CHEBI:61717"/>
    </ligand>
</feature>
<dbReference type="EMBL" id="FMZA01000027">
    <property type="protein sequence ID" value="SDD02194.1"/>
    <property type="molecule type" value="Genomic_DNA"/>
</dbReference>
<feature type="domain" description="Cytochrome c" evidence="10">
    <location>
        <begin position="40"/>
        <end position="114"/>
    </location>
</feature>
<evidence type="ECO:0000256" key="2">
    <source>
        <dbReference type="ARBA" id="ARBA00022617"/>
    </source>
</evidence>
<keyword evidence="1" id="KW-0813">Transport</keyword>
<keyword evidence="9" id="KW-0732">Signal</keyword>
<dbReference type="PROSITE" id="PS51007">
    <property type="entry name" value="CYTC"/>
    <property type="match status" value="1"/>
</dbReference>
<accession>A0A1G6RD15</accession>
<keyword evidence="3 7" id="KW-0479">Metal-binding</keyword>
<gene>
    <name evidence="11" type="ORF">SAMN04488112_12736</name>
</gene>
<dbReference type="Proteomes" id="UP000199387">
    <property type="component" value="Unassembled WGS sequence"/>
</dbReference>
<feature type="binding site" description="covalent" evidence="6">
    <location>
        <position position="56"/>
    </location>
    <ligand>
        <name>heme c</name>
        <dbReference type="ChEBI" id="CHEBI:61717"/>
    </ligand>
</feature>
<keyword evidence="12" id="KW-1185">Reference proteome</keyword>
<dbReference type="AlphaFoldDB" id="A0A1G6RD15"/>
<evidence type="ECO:0000256" key="7">
    <source>
        <dbReference type="PIRSR" id="PIRSR000025-2"/>
    </source>
</evidence>
<reference evidence="11 12" key="1">
    <citation type="submission" date="2016-10" db="EMBL/GenBank/DDBJ databases">
        <authorList>
            <person name="de Groot N.N."/>
        </authorList>
    </citation>
    <scope>NUCLEOTIDE SEQUENCE [LARGE SCALE GENOMIC DNA]</scope>
    <source>
        <strain evidence="11 12">DSM 45514</strain>
    </source>
</reference>
<proteinExistence type="predicted"/>
<sequence length="114" mass="12015">MKRNRWCGWLLACSLVVAAGCSQSAPSDSDPSSSGETGEVDAAQAKETYQSNCLSCHGEKLEGGQGPSLQQVGGKYSAKEIETIIQSGKGAMPAQVSIDPEERKNLAGWLAEKK</sequence>
<dbReference type="GO" id="GO:0005506">
    <property type="term" value="F:iron ion binding"/>
    <property type="evidence" value="ECO:0007669"/>
    <property type="project" value="InterPro"/>
</dbReference>
<dbReference type="Gene3D" id="1.10.760.10">
    <property type="entry name" value="Cytochrome c-like domain"/>
    <property type="match status" value="1"/>
</dbReference>
<dbReference type="GO" id="GO:0020037">
    <property type="term" value="F:heme binding"/>
    <property type="evidence" value="ECO:0007669"/>
    <property type="project" value="InterPro"/>
</dbReference>
<feature type="region of interest" description="Disordered" evidence="8">
    <location>
        <begin position="22"/>
        <end position="42"/>
    </location>
</feature>
<feature type="binding site" description="axial binding residue" evidence="7">
    <location>
        <position position="92"/>
    </location>
    <ligand>
        <name>heme c</name>
        <dbReference type="ChEBI" id="CHEBI:61717"/>
    </ligand>
    <ligandPart>
        <name>Fe</name>
        <dbReference type="ChEBI" id="CHEBI:18248"/>
    </ligandPart>
</feature>
<evidence type="ECO:0000256" key="5">
    <source>
        <dbReference type="ARBA" id="ARBA00023004"/>
    </source>
</evidence>
<name>A0A1G6RD15_9BACL</name>
<organism evidence="11 12">
    <name type="scientific">Melghirimyces thermohalophilus</name>
    <dbReference type="NCBI Taxonomy" id="1236220"/>
    <lineage>
        <taxon>Bacteria</taxon>
        <taxon>Bacillati</taxon>
        <taxon>Bacillota</taxon>
        <taxon>Bacilli</taxon>
        <taxon>Bacillales</taxon>
        <taxon>Thermoactinomycetaceae</taxon>
        <taxon>Melghirimyces</taxon>
    </lineage>
</organism>
<evidence type="ECO:0000259" key="10">
    <source>
        <dbReference type="PROSITE" id="PS51007"/>
    </source>
</evidence>
<dbReference type="GO" id="GO:0009055">
    <property type="term" value="F:electron transfer activity"/>
    <property type="evidence" value="ECO:0007669"/>
    <property type="project" value="InterPro"/>
</dbReference>
<dbReference type="GO" id="GO:0016020">
    <property type="term" value="C:membrane"/>
    <property type="evidence" value="ECO:0007669"/>
    <property type="project" value="InterPro"/>
</dbReference>
<dbReference type="SUPFAM" id="SSF46626">
    <property type="entry name" value="Cytochrome c"/>
    <property type="match status" value="1"/>
</dbReference>
<dbReference type="PANTHER" id="PTHR37823:SF4">
    <property type="entry name" value="MENAQUINOL-CYTOCHROME C REDUCTASE CYTOCHROME B_C SUBUNIT"/>
    <property type="match status" value="1"/>
</dbReference>
<feature type="signal peptide" evidence="9">
    <location>
        <begin position="1"/>
        <end position="18"/>
    </location>
</feature>
<evidence type="ECO:0000256" key="1">
    <source>
        <dbReference type="ARBA" id="ARBA00022448"/>
    </source>
</evidence>
<dbReference type="STRING" id="1236220.SAMN04488112_12736"/>
<evidence type="ECO:0000256" key="3">
    <source>
        <dbReference type="ARBA" id="ARBA00022723"/>
    </source>
</evidence>
<dbReference type="InterPro" id="IPR051811">
    <property type="entry name" value="Cytochrome_c550/c551-like"/>
</dbReference>
<feature type="compositionally biased region" description="Low complexity" evidence="8">
    <location>
        <begin position="22"/>
        <end position="34"/>
    </location>
</feature>
<dbReference type="PROSITE" id="PS51257">
    <property type="entry name" value="PROKAR_LIPOPROTEIN"/>
    <property type="match status" value="1"/>
</dbReference>
<dbReference type="PANTHER" id="PTHR37823">
    <property type="entry name" value="CYTOCHROME C-553-LIKE"/>
    <property type="match status" value="1"/>
</dbReference>
<feature type="binding site" description="axial binding residue" evidence="7">
    <location>
        <position position="57"/>
    </location>
    <ligand>
        <name>heme c</name>
        <dbReference type="ChEBI" id="CHEBI:61717"/>
    </ligand>
    <ligandPart>
        <name>Fe</name>
        <dbReference type="ChEBI" id="CHEBI:18248"/>
    </ligandPart>
</feature>
<keyword evidence="5 7" id="KW-0408">Iron</keyword>
<protein>
    <submittedName>
        <fullName evidence="11">Cytochrome c551</fullName>
    </submittedName>
</protein>
<evidence type="ECO:0000256" key="4">
    <source>
        <dbReference type="ARBA" id="ARBA00022982"/>
    </source>
</evidence>
<evidence type="ECO:0000313" key="12">
    <source>
        <dbReference type="Proteomes" id="UP000199387"/>
    </source>
</evidence>
<comment type="PTM">
    <text evidence="6">Binds 1 heme c group covalently per subunit.</text>
</comment>
<dbReference type="OrthoDB" id="7933886at2"/>
<evidence type="ECO:0000256" key="6">
    <source>
        <dbReference type="PIRSR" id="PIRSR000025-1"/>
    </source>
</evidence>
<dbReference type="RefSeq" id="WP_091573035.1">
    <property type="nucleotide sequence ID" value="NZ_FMZA01000027.1"/>
</dbReference>
<feature type="chain" id="PRO_5038748369" evidence="9">
    <location>
        <begin position="19"/>
        <end position="114"/>
    </location>
</feature>